<dbReference type="RefSeq" id="XP_009167577.1">
    <property type="nucleotide sequence ID" value="XM_009169313.1"/>
</dbReference>
<dbReference type="EMBL" id="KL596694">
    <property type="protein sequence ID" value="KER28679.1"/>
    <property type="molecule type" value="Genomic_DNA"/>
</dbReference>
<dbReference type="AlphaFoldDB" id="A0A075AGG1"/>
<dbReference type="Proteomes" id="UP000054324">
    <property type="component" value="Unassembled WGS sequence"/>
</dbReference>
<feature type="signal peptide" evidence="1">
    <location>
        <begin position="1"/>
        <end position="28"/>
    </location>
</feature>
<dbReference type="GeneID" id="20318731"/>
<dbReference type="CTD" id="20318731"/>
<proteinExistence type="predicted"/>
<dbReference type="KEGG" id="ovi:T265_04549"/>
<keyword evidence="1" id="KW-0732">Signal</keyword>
<feature type="chain" id="PRO_5001705479" description="Secreted protein" evidence="1">
    <location>
        <begin position="29"/>
        <end position="75"/>
    </location>
</feature>
<keyword evidence="3" id="KW-1185">Reference proteome</keyword>
<name>A0A075AGG1_OPIVI</name>
<gene>
    <name evidence="2" type="ORF">T265_04549</name>
</gene>
<accession>A0A075AGG1</accession>
<evidence type="ECO:0000256" key="1">
    <source>
        <dbReference type="SAM" id="SignalP"/>
    </source>
</evidence>
<evidence type="ECO:0000313" key="2">
    <source>
        <dbReference type="EMBL" id="KER28679.1"/>
    </source>
</evidence>
<evidence type="ECO:0008006" key="4">
    <source>
        <dbReference type="Google" id="ProtNLM"/>
    </source>
</evidence>
<sequence length="75" mass="8609">MSRAMWLWRGGLRLNLGLVFWRQGLVSGKNLFTANVWKKLSTCMDFWCITFTGGKVSYHFFAPSSTGTVYDPVLR</sequence>
<protein>
    <recommendedName>
        <fullName evidence="4">Secreted protein</fullName>
    </recommendedName>
</protein>
<reference evidence="2 3" key="1">
    <citation type="submission" date="2013-11" db="EMBL/GenBank/DDBJ databases">
        <title>Opisthorchis viverrini - life in the bile duct.</title>
        <authorList>
            <person name="Young N.D."/>
            <person name="Nagarajan N."/>
            <person name="Lin S.J."/>
            <person name="Korhonen P.K."/>
            <person name="Jex A.R."/>
            <person name="Hall R.S."/>
            <person name="Safavi-Hemami H."/>
            <person name="Kaewkong W."/>
            <person name="Bertrand D."/>
            <person name="Gao S."/>
            <person name="Seet Q."/>
            <person name="Wongkham S."/>
            <person name="Teh B.T."/>
            <person name="Wongkham C."/>
            <person name="Intapan P.M."/>
            <person name="Maleewong W."/>
            <person name="Yang X."/>
            <person name="Hu M."/>
            <person name="Wang Z."/>
            <person name="Hofmann A."/>
            <person name="Sternberg P.W."/>
            <person name="Tan P."/>
            <person name="Wang J."/>
            <person name="Gasser R.B."/>
        </authorList>
    </citation>
    <scope>NUCLEOTIDE SEQUENCE [LARGE SCALE GENOMIC DNA]</scope>
</reference>
<evidence type="ECO:0000313" key="3">
    <source>
        <dbReference type="Proteomes" id="UP000054324"/>
    </source>
</evidence>
<organism evidence="2 3">
    <name type="scientific">Opisthorchis viverrini</name>
    <name type="common">Southeast Asian liver fluke</name>
    <dbReference type="NCBI Taxonomy" id="6198"/>
    <lineage>
        <taxon>Eukaryota</taxon>
        <taxon>Metazoa</taxon>
        <taxon>Spiralia</taxon>
        <taxon>Lophotrochozoa</taxon>
        <taxon>Platyhelminthes</taxon>
        <taxon>Trematoda</taxon>
        <taxon>Digenea</taxon>
        <taxon>Opisthorchiida</taxon>
        <taxon>Opisthorchiata</taxon>
        <taxon>Opisthorchiidae</taxon>
        <taxon>Opisthorchis</taxon>
    </lineage>
</organism>